<evidence type="ECO:0000313" key="2">
    <source>
        <dbReference type="Proteomes" id="UP000271587"/>
    </source>
</evidence>
<gene>
    <name evidence="1" type="ORF">CGERO_07735</name>
</gene>
<dbReference type="GO" id="GO:0005829">
    <property type="term" value="C:cytosol"/>
    <property type="evidence" value="ECO:0007669"/>
    <property type="project" value="TreeGrafter"/>
</dbReference>
<dbReference type="Pfam" id="PF13419">
    <property type="entry name" value="HAD_2"/>
    <property type="match status" value="1"/>
</dbReference>
<dbReference type="Gene3D" id="1.10.150.240">
    <property type="entry name" value="Putative phosphatase, domain 2"/>
    <property type="match status" value="1"/>
</dbReference>
<dbReference type="PROSITE" id="PS01228">
    <property type="entry name" value="COF_1"/>
    <property type="match status" value="1"/>
</dbReference>
<dbReference type="GO" id="GO:0008253">
    <property type="term" value="F:5'-nucleotidase activity"/>
    <property type="evidence" value="ECO:0007669"/>
    <property type="project" value="UniProtKB-EC"/>
</dbReference>
<dbReference type="EC" id="3.1.3.5" evidence="1"/>
<reference evidence="1 2" key="1">
    <citation type="submission" date="2018-11" db="EMBL/GenBank/DDBJ databases">
        <authorList>
            <person name="Kleinhagauer T."/>
            <person name="Glaeser S.P."/>
            <person name="Spergser J."/>
            <person name="Ruckert C."/>
            <person name="Kaempfer P."/>
            <person name="Busse H.-J."/>
        </authorList>
    </citation>
    <scope>NUCLEOTIDE SEQUENCE [LARGE SCALE GENOMIC DNA]</scope>
    <source>
        <strain evidence="1 2">W8</strain>
    </source>
</reference>
<dbReference type="PANTHER" id="PTHR43434:SF20">
    <property type="entry name" value="5'-NUCLEOTIDASE"/>
    <property type="match status" value="1"/>
</dbReference>
<dbReference type="SUPFAM" id="SSF56784">
    <property type="entry name" value="HAD-like"/>
    <property type="match status" value="1"/>
</dbReference>
<organism evidence="1 2">
    <name type="scientific">Corynebacterium gerontici</name>
    <dbReference type="NCBI Taxonomy" id="2079234"/>
    <lineage>
        <taxon>Bacteria</taxon>
        <taxon>Bacillati</taxon>
        <taxon>Actinomycetota</taxon>
        <taxon>Actinomycetes</taxon>
        <taxon>Mycobacteriales</taxon>
        <taxon>Corynebacteriaceae</taxon>
        <taxon>Corynebacterium</taxon>
    </lineage>
</organism>
<dbReference type="Proteomes" id="UP000271587">
    <property type="component" value="Chromosome"/>
</dbReference>
<dbReference type="Gene3D" id="3.40.50.1000">
    <property type="entry name" value="HAD superfamily/HAD-like"/>
    <property type="match status" value="1"/>
</dbReference>
<sequence>MGVSVLLIDVDGTIVNSYPGIRASFIHALETIGYPIPSEERLRKVPGPQIYDTLIDLGLPPEDAKHGLQAFRKHYRRHGWHNAALFEGWPELLRTLREEGFTLCTATSKNQDLAAQTLEHLGVGDAFDFIGGADVDAGRQGKAAVIDHVLRTLNIDPTQQRALMIGDRSHDTEGAAEFDIPTILVQWGHGEEAEWNAAYDYAGDISTLEEKIHAFFK</sequence>
<dbReference type="KEGG" id="cgk:CGERO_07735"/>
<protein>
    <submittedName>
        <fullName evidence="1">5'-nucleotidase</fullName>
        <ecNumber evidence="1">3.1.3.5</ecNumber>
    </submittedName>
</protein>
<evidence type="ECO:0000313" key="1">
    <source>
        <dbReference type="EMBL" id="AZA11847.1"/>
    </source>
</evidence>
<keyword evidence="1" id="KW-0378">Hydrolase</keyword>
<dbReference type="SFLD" id="SFLDS00003">
    <property type="entry name" value="Haloacid_Dehalogenase"/>
    <property type="match status" value="1"/>
</dbReference>
<dbReference type="InterPro" id="IPR050155">
    <property type="entry name" value="HAD-like_hydrolase_sf"/>
</dbReference>
<name>A0A3G6J1I2_9CORY</name>
<dbReference type="EMBL" id="CP033897">
    <property type="protein sequence ID" value="AZA11847.1"/>
    <property type="molecule type" value="Genomic_DNA"/>
</dbReference>
<keyword evidence="2" id="KW-1185">Reference proteome</keyword>
<dbReference type="SFLD" id="SFLDG01129">
    <property type="entry name" value="C1.5:_HAD__Beta-PGM__Phosphata"/>
    <property type="match status" value="1"/>
</dbReference>
<proteinExistence type="predicted"/>
<dbReference type="InterPro" id="IPR023198">
    <property type="entry name" value="PGP-like_dom2"/>
</dbReference>
<dbReference type="InterPro" id="IPR023214">
    <property type="entry name" value="HAD_sf"/>
</dbReference>
<dbReference type="GO" id="GO:0004713">
    <property type="term" value="F:protein tyrosine kinase activity"/>
    <property type="evidence" value="ECO:0007669"/>
    <property type="project" value="TreeGrafter"/>
</dbReference>
<dbReference type="AlphaFoldDB" id="A0A3G6J1I2"/>
<dbReference type="InterPro" id="IPR036412">
    <property type="entry name" value="HAD-like_sf"/>
</dbReference>
<accession>A0A3G6J1I2</accession>
<dbReference type="PANTHER" id="PTHR43434">
    <property type="entry name" value="PHOSPHOGLYCOLATE PHOSPHATASE"/>
    <property type="match status" value="1"/>
</dbReference>
<dbReference type="InterPro" id="IPR041492">
    <property type="entry name" value="HAD_2"/>
</dbReference>